<organism evidence="12 13">
    <name type="scientific">Mycoplasmopsis verecunda</name>
    <dbReference type="NCBI Taxonomy" id="171291"/>
    <lineage>
        <taxon>Bacteria</taxon>
        <taxon>Bacillati</taxon>
        <taxon>Mycoplasmatota</taxon>
        <taxon>Mycoplasmoidales</taxon>
        <taxon>Metamycoplasmataceae</taxon>
        <taxon>Mycoplasmopsis</taxon>
    </lineage>
</organism>
<comment type="pathway">
    <text evidence="1">Cofactor biosynthesis; FAD biosynthesis; FAD from FMN: step 1/1.</text>
</comment>
<dbReference type="GO" id="GO:0016301">
    <property type="term" value="F:kinase activity"/>
    <property type="evidence" value="ECO:0007669"/>
    <property type="project" value="UniProtKB-KW"/>
</dbReference>
<dbReference type="GO" id="GO:0003919">
    <property type="term" value="F:FMN adenylyltransferase activity"/>
    <property type="evidence" value="ECO:0007669"/>
    <property type="project" value="UniProtKB-EC"/>
</dbReference>
<protein>
    <recommendedName>
        <fullName evidence="2">FAD synthase</fullName>
        <ecNumber evidence="2">2.7.7.2</ecNumber>
    </recommendedName>
</protein>
<keyword evidence="4" id="KW-0288">FMN</keyword>
<gene>
    <name evidence="12" type="ORF">SAMN02745154_00165</name>
</gene>
<reference evidence="13" key="1">
    <citation type="submission" date="2017-02" db="EMBL/GenBank/DDBJ databases">
        <authorList>
            <person name="Varghese N."/>
            <person name="Submissions S."/>
        </authorList>
    </citation>
    <scope>NUCLEOTIDE SEQUENCE [LARGE SCALE GENOMIC DNA]</scope>
    <source>
        <strain evidence="13">ATCC 27862</strain>
    </source>
</reference>
<dbReference type="RefSeq" id="WP_078746917.1">
    <property type="nucleotide sequence ID" value="NZ_CP137850.1"/>
</dbReference>
<sequence>MNELIIYDLDDFITMENDNFILGSFESFHLGHYQLLKEAQSNGGRIILVCFNAEKGMPKFKKKIFTDNYAKYEQLARLPFDAIVQLDFNRIKHLSGEDFLLALAQNHYVNFIAGSDFRFGNNASFTLEDFDNEEYYSKFKIQQVDLLQDINSKISTSKLKESLEFGDINFINSLLVFNYAFSGILNEPNIIKTIDNLCKIQSATYCALFHIGEFVYYGVMHISLSGVRTLKLIKYEINDTVMNTRVVVEVVSKIRTIISNYDDYINDEDMQRAQDYFARKIIENKK</sequence>
<keyword evidence="6 12" id="KW-0548">Nucleotidyltransferase</keyword>
<evidence type="ECO:0000256" key="5">
    <source>
        <dbReference type="ARBA" id="ARBA00022679"/>
    </source>
</evidence>
<dbReference type="STRING" id="171291.SAMN02745154_00165"/>
<dbReference type="InterPro" id="IPR014729">
    <property type="entry name" value="Rossmann-like_a/b/a_fold"/>
</dbReference>
<evidence type="ECO:0000313" key="12">
    <source>
        <dbReference type="EMBL" id="SJZ45526.1"/>
    </source>
</evidence>
<dbReference type="NCBIfam" id="NF045965">
    <property type="entry name" value="RibF_rel"/>
    <property type="match status" value="1"/>
</dbReference>
<evidence type="ECO:0000256" key="1">
    <source>
        <dbReference type="ARBA" id="ARBA00004726"/>
    </source>
</evidence>
<dbReference type="AlphaFoldDB" id="A0A1T4KSX7"/>
<dbReference type="UniPathway" id="UPA00277">
    <property type="reaction ID" value="UER00407"/>
</dbReference>
<dbReference type="OrthoDB" id="9803667at2"/>
<keyword evidence="9" id="KW-0067">ATP-binding</keyword>
<evidence type="ECO:0000256" key="2">
    <source>
        <dbReference type="ARBA" id="ARBA00012393"/>
    </source>
</evidence>
<evidence type="ECO:0000256" key="6">
    <source>
        <dbReference type="ARBA" id="ARBA00022695"/>
    </source>
</evidence>
<evidence type="ECO:0000313" key="13">
    <source>
        <dbReference type="Proteomes" id="UP000190389"/>
    </source>
</evidence>
<evidence type="ECO:0000256" key="4">
    <source>
        <dbReference type="ARBA" id="ARBA00022643"/>
    </source>
</evidence>
<proteinExistence type="predicted"/>
<keyword evidence="3" id="KW-0285">Flavoprotein</keyword>
<evidence type="ECO:0000256" key="8">
    <source>
        <dbReference type="ARBA" id="ARBA00022827"/>
    </source>
</evidence>
<dbReference type="GO" id="GO:0005524">
    <property type="term" value="F:ATP binding"/>
    <property type="evidence" value="ECO:0007669"/>
    <property type="project" value="UniProtKB-KW"/>
</dbReference>
<keyword evidence="8" id="KW-0274">FAD</keyword>
<keyword evidence="13" id="KW-1185">Reference proteome</keyword>
<dbReference type="GO" id="GO:0006747">
    <property type="term" value="P:FAD biosynthetic process"/>
    <property type="evidence" value="ECO:0007669"/>
    <property type="project" value="UniProtKB-UniPathway"/>
</dbReference>
<dbReference type="Gene3D" id="3.40.50.620">
    <property type="entry name" value="HUPs"/>
    <property type="match status" value="1"/>
</dbReference>
<accession>A0A1T4KSX7</accession>
<evidence type="ECO:0000256" key="7">
    <source>
        <dbReference type="ARBA" id="ARBA00022741"/>
    </source>
</evidence>
<name>A0A1T4KSX7_9BACT</name>
<dbReference type="Proteomes" id="UP000190389">
    <property type="component" value="Unassembled WGS sequence"/>
</dbReference>
<dbReference type="InterPro" id="IPR015864">
    <property type="entry name" value="FAD_synthase"/>
</dbReference>
<keyword evidence="7" id="KW-0547">Nucleotide-binding</keyword>
<dbReference type="Pfam" id="PF06574">
    <property type="entry name" value="FAD_syn"/>
    <property type="match status" value="1"/>
</dbReference>
<evidence type="ECO:0000256" key="10">
    <source>
        <dbReference type="ARBA" id="ARBA00049494"/>
    </source>
</evidence>
<evidence type="ECO:0000256" key="3">
    <source>
        <dbReference type="ARBA" id="ARBA00022630"/>
    </source>
</evidence>
<comment type="catalytic activity">
    <reaction evidence="10">
        <text>FMN + ATP + H(+) = FAD + diphosphate</text>
        <dbReference type="Rhea" id="RHEA:17237"/>
        <dbReference type="ChEBI" id="CHEBI:15378"/>
        <dbReference type="ChEBI" id="CHEBI:30616"/>
        <dbReference type="ChEBI" id="CHEBI:33019"/>
        <dbReference type="ChEBI" id="CHEBI:57692"/>
        <dbReference type="ChEBI" id="CHEBI:58210"/>
        <dbReference type="EC" id="2.7.7.2"/>
    </reaction>
</comment>
<dbReference type="EC" id="2.7.7.2" evidence="2"/>
<keyword evidence="5 12" id="KW-0808">Transferase</keyword>
<dbReference type="SUPFAM" id="SSF52374">
    <property type="entry name" value="Nucleotidylyl transferase"/>
    <property type="match status" value="1"/>
</dbReference>
<dbReference type="EMBL" id="FUXF01000004">
    <property type="protein sequence ID" value="SJZ45526.1"/>
    <property type="molecule type" value="Genomic_DNA"/>
</dbReference>
<evidence type="ECO:0000256" key="9">
    <source>
        <dbReference type="ARBA" id="ARBA00022840"/>
    </source>
</evidence>
<keyword evidence="12" id="KW-0418">Kinase</keyword>
<evidence type="ECO:0000259" key="11">
    <source>
        <dbReference type="Pfam" id="PF06574"/>
    </source>
</evidence>
<dbReference type="GO" id="GO:0009231">
    <property type="term" value="P:riboflavin biosynthetic process"/>
    <property type="evidence" value="ECO:0007669"/>
    <property type="project" value="InterPro"/>
</dbReference>
<feature type="domain" description="FAD synthetase" evidence="11">
    <location>
        <begin position="21"/>
        <end position="157"/>
    </location>
</feature>